<dbReference type="GO" id="GO:0046872">
    <property type="term" value="F:metal ion binding"/>
    <property type="evidence" value="ECO:0007669"/>
    <property type="project" value="UniProtKB-KW"/>
</dbReference>
<feature type="site" description="Interaction with DNA" evidence="10">
    <location>
        <position position="479"/>
    </location>
</feature>
<dbReference type="InterPro" id="IPR013506">
    <property type="entry name" value="Topo_IIA_bsu_dom2"/>
</dbReference>
<dbReference type="InterPro" id="IPR006171">
    <property type="entry name" value="TOPRIM_dom"/>
</dbReference>
<organism evidence="13 14">
    <name type="scientific">Candidatus Sungiibacteriota bacterium</name>
    <dbReference type="NCBI Taxonomy" id="2750080"/>
    <lineage>
        <taxon>Bacteria</taxon>
        <taxon>Candidatus Sungiibacteriota</taxon>
    </lineage>
</organism>
<evidence type="ECO:0000313" key="13">
    <source>
        <dbReference type="EMBL" id="MBI3627143.1"/>
    </source>
</evidence>
<dbReference type="GO" id="GO:0005737">
    <property type="term" value="C:cytoplasm"/>
    <property type="evidence" value="ECO:0007669"/>
    <property type="project" value="UniProtKB-SubCell"/>
</dbReference>
<dbReference type="Pfam" id="PF00986">
    <property type="entry name" value="DNA_gyraseB_C"/>
    <property type="match status" value="1"/>
</dbReference>
<evidence type="ECO:0000259" key="12">
    <source>
        <dbReference type="PROSITE" id="PS50880"/>
    </source>
</evidence>
<evidence type="ECO:0000256" key="7">
    <source>
        <dbReference type="ARBA" id="ARBA00023029"/>
    </source>
</evidence>
<dbReference type="PRINTS" id="PR01159">
    <property type="entry name" value="DNAGYRASEB"/>
</dbReference>
<evidence type="ECO:0000256" key="8">
    <source>
        <dbReference type="ARBA" id="ARBA00023125"/>
    </source>
</evidence>
<dbReference type="GO" id="GO:0005524">
    <property type="term" value="F:ATP binding"/>
    <property type="evidence" value="ECO:0007669"/>
    <property type="project" value="UniProtKB-UniRule"/>
</dbReference>
<dbReference type="Gene3D" id="3.30.230.10">
    <property type="match status" value="1"/>
</dbReference>
<dbReference type="Pfam" id="PF01751">
    <property type="entry name" value="Toprim"/>
    <property type="match status" value="1"/>
</dbReference>
<keyword evidence="8" id="KW-0238">DNA-binding</keyword>
<feature type="binding site" evidence="10">
    <location>
        <position position="529"/>
    </location>
    <ligand>
        <name>Mg(2+)</name>
        <dbReference type="ChEBI" id="CHEBI:18420"/>
        <label>2</label>
    </ligand>
</feature>
<feature type="site" description="Interaction with DNA" evidence="10">
    <location>
        <position position="482"/>
    </location>
</feature>
<feature type="region of interest" description="Disordered" evidence="11">
    <location>
        <begin position="609"/>
        <end position="629"/>
    </location>
</feature>
<dbReference type="Pfam" id="PF02518">
    <property type="entry name" value="HATPase_c"/>
    <property type="match status" value="1"/>
</dbReference>
<dbReference type="GO" id="GO:0006261">
    <property type="term" value="P:DNA-templated DNA replication"/>
    <property type="evidence" value="ECO:0007669"/>
    <property type="project" value="UniProtKB-UniRule"/>
</dbReference>
<dbReference type="Gene3D" id="3.40.50.670">
    <property type="match status" value="1"/>
</dbReference>
<evidence type="ECO:0000256" key="3">
    <source>
        <dbReference type="ARBA" id="ARBA00022723"/>
    </source>
</evidence>
<dbReference type="SMART" id="SM00433">
    <property type="entry name" value="TOP2c"/>
    <property type="match status" value="1"/>
</dbReference>
<evidence type="ECO:0000256" key="6">
    <source>
        <dbReference type="ARBA" id="ARBA00022842"/>
    </source>
</evidence>
<dbReference type="SMART" id="SM00387">
    <property type="entry name" value="HATPase_c"/>
    <property type="match status" value="1"/>
</dbReference>
<dbReference type="InterPro" id="IPR034160">
    <property type="entry name" value="TOPRIM_GyrB"/>
</dbReference>
<keyword evidence="4 10" id="KW-0547">Nucleotide-binding</keyword>
<dbReference type="EC" id="5.6.2.2" evidence="10"/>
<proteinExistence type="inferred from homology"/>
<dbReference type="NCBIfam" id="NF004189">
    <property type="entry name" value="PRK05644.1"/>
    <property type="match status" value="1"/>
</dbReference>
<evidence type="ECO:0000256" key="1">
    <source>
        <dbReference type="ARBA" id="ARBA00000185"/>
    </source>
</evidence>
<comment type="caution">
    <text evidence="13">The sequence shown here is derived from an EMBL/GenBank/DDBJ whole genome shotgun (WGS) entry which is preliminary data.</text>
</comment>
<dbReference type="Gene3D" id="3.30.565.10">
    <property type="entry name" value="Histidine kinase-like ATPase, C-terminal domain"/>
    <property type="match status" value="1"/>
</dbReference>
<evidence type="ECO:0000313" key="14">
    <source>
        <dbReference type="Proteomes" id="UP000808388"/>
    </source>
</evidence>
<dbReference type="EMBL" id="JACQCQ010000002">
    <property type="protein sequence ID" value="MBI3627143.1"/>
    <property type="molecule type" value="Genomic_DNA"/>
</dbReference>
<comment type="catalytic activity">
    <reaction evidence="1 10">
        <text>ATP-dependent breakage, passage and rejoining of double-stranded DNA.</text>
        <dbReference type="EC" id="5.6.2.2"/>
    </reaction>
</comment>
<dbReference type="InterPro" id="IPR020568">
    <property type="entry name" value="Ribosomal_Su5_D2-typ_SF"/>
</dbReference>
<dbReference type="AlphaFoldDB" id="A0A9D6QTP3"/>
<dbReference type="PANTHER" id="PTHR45866:SF1">
    <property type="entry name" value="DNA GYRASE SUBUNIT B, MITOCHONDRIAL"/>
    <property type="match status" value="1"/>
</dbReference>
<comment type="miscellaneous">
    <text evidence="10">Few gyrases are as efficient as E.coli at forming negative supercoils. Not all organisms have 2 type II topoisomerases; in organisms with a single type II topoisomerase this enzyme also has to decatenate newly replicated chromosomes.</text>
</comment>
<dbReference type="InterPro" id="IPR001241">
    <property type="entry name" value="Topo_IIA"/>
</dbReference>
<feature type="binding site" evidence="10">
    <location>
        <position position="454"/>
    </location>
    <ligand>
        <name>Mg(2+)</name>
        <dbReference type="ChEBI" id="CHEBI:18420"/>
        <label>1</label>
        <note>catalytic</note>
    </ligand>
</feature>
<dbReference type="InterPro" id="IPR002288">
    <property type="entry name" value="DNA_gyrase_B_C"/>
</dbReference>
<evidence type="ECO:0000256" key="4">
    <source>
        <dbReference type="ARBA" id="ARBA00022741"/>
    </source>
</evidence>
<dbReference type="SUPFAM" id="SSF54211">
    <property type="entry name" value="Ribosomal protein S5 domain 2-like"/>
    <property type="match status" value="1"/>
</dbReference>
<comment type="similarity">
    <text evidence="2 10">Belongs to the type II topoisomerase GyrB family.</text>
</comment>
<dbReference type="HAMAP" id="MF_01898">
    <property type="entry name" value="GyrB"/>
    <property type="match status" value="1"/>
</dbReference>
<dbReference type="SUPFAM" id="SSF55874">
    <property type="entry name" value="ATPase domain of HSP90 chaperone/DNA topoisomerase II/histidine kinase"/>
    <property type="match status" value="1"/>
</dbReference>
<gene>
    <name evidence="10 13" type="primary">gyrB</name>
    <name evidence="13" type="ORF">HY220_00110</name>
</gene>
<dbReference type="InterPro" id="IPR036890">
    <property type="entry name" value="HATPase_C_sf"/>
</dbReference>
<dbReference type="GO" id="GO:0003677">
    <property type="term" value="F:DNA binding"/>
    <property type="evidence" value="ECO:0007669"/>
    <property type="project" value="UniProtKB-KW"/>
</dbReference>
<dbReference type="CDD" id="cd03366">
    <property type="entry name" value="TOPRIM_TopoIIA_GyrB"/>
    <property type="match status" value="1"/>
</dbReference>
<protein>
    <recommendedName>
        <fullName evidence="10">DNA gyrase subunit B</fullName>
        <ecNumber evidence="10">5.6.2.2</ecNumber>
    </recommendedName>
</protein>
<dbReference type="GO" id="GO:0005694">
    <property type="term" value="C:chromosome"/>
    <property type="evidence" value="ECO:0007669"/>
    <property type="project" value="InterPro"/>
</dbReference>
<keyword evidence="6 10" id="KW-0460">Magnesium</keyword>
<dbReference type="InterPro" id="IPR000565">
    <property type="entry name" value="Topo_IIA_B"/>
</dbReference>
<comment type="subunit">
    <text evidence="10">Heterotetramer, composed of two GyrA and two GyrB chains. In the heterotetramer, GyrA contains the active site tyrosine that forms a transient covalent intermediate with DNA, while GyrB binds cofactors and catalyzes ATP hydrolysis.</text>
</comment>
<evidence type="ECO:0000256" key="5">
    <source>
        <dbReference type="ARBA" id="ARBA00022840"/>
    </source>
</evidence>
<feature type="domain" description="Toprim" evidence="12">
    <location>
        <begin position="448"/>
        <end position="562"/>
    </location>
</feature>
<dbReference type="PRINTS" id="PR00418">
    <property type="entry name" value="TPI2FAMILY"/>
</dbReference>
<keyword evidence="5 10" id="KW-0067">ATP-binding</keyword>
<evidence type="ECO:0000256" key="10">
    <source>
        <dbReference type="HAMAP-Rule" id="MF_01898"/>
    </source>
</evidence>
<keyword evidence="3 10" id="KW-0479">Metal-binding</keyword>
<dbReference type="Pfam" id="PF00204">
    <property type="entry name" value="DNA_gyraseB"/>
    <property type="match status" value="1"/>
</dbReference>
<comment type="subcellular location">
    <subcellularLocation>
        <location evidence="10">Cytoplasm</location>
    </subcellularLocation>
</comment>
<dbReference type="NCBIfam" id="NF011501">
    <property type="entry name" value="PRK14939.1"/>
    <property type="match status" value="1"/>
</dbReference>
<keyword evidence="9 10" id="KW-0413">Isomerase</keyword>
<dbReference type="FunFam" id="3.40.50.670:FF:000001">
    <property type="entry name" value="DNA topoisomerase 2"/>
    <property type="match status" value="1"/>
</dbReference>
<keyword evidence="7 10" id="KW-0799">Topoisomerase</keyword>
<dbReference type="GO" id="GO:0003918">
    <property type="term" value="F:DNA topoisomerase type II (double strand cut, ATP-hydrolyzing) activity"/>
    <property type="evidence" value="ECO:0007669"/>
    <property type="project" value="UniProtKB-UniRule"/>
</dbReference>
<dbReference type="InterPro" id="IPR013759">
    <property type="entry name" value="Topo_IIA_B_C"/>
</dbReference>
<evidence type="ECO:0000256" key="9">
    <source>
        <dbReference type="ARBA" id="ARBA00023235"/>
    </source>
</evidence>
<dbReference type="CDD" id="cd00822">
    <property type="entry name" value="TopoII_Trans_DNA_gyrase"/>
    <property type="match status" value="1"/>
</dbReference>
<reference evidence="13" key="1">
    <citation type="submission" date="2020-07" db="EMBL/GenBank/DDBJ databases">
        <title>Huge and variable diversity of episymbiotic CPR bacteria and DPANN archaea in groundwater ecosystems.</title>
        <authorList>
            <person name="He C.Y."/>
            <person name="Keren R."/>
            <person name="Whittaker M."/>
            <person name="Farag I.F."/>
            <person name="Doudna J."/>
            <person name="Cate J.H.D."/>
            <person name="Banfield J.F."/>
        </authorList>
    </citation>
    <scope>NUCLEOTIDE SEQUENCE</scope>
    <source>
        <strain evidence="13">NC_groundwater_972_Pr1_S-0.2um_49_27</strain>
    </source>
</reference>
<dbReference type="PROSITE" id="PS00177">
    <property type="entry name" value="TOPOISOMERASE_II"/>
    <property type="match status" value="1"/>
</dbReference>
<dbReference type="CDD" id="cd16928">
    <property type="entry name" value="HATPase_GyrB-like"/>
    <property type="match status" value="1"/>
</dbReference>
<dbReference type="PROSITE" id="PS50880">
    <property type="entry name" value="TOPRIM"/>
    <property type="match status" value="1"/>
</dbReference>
<dbReference type="InterPro" id="IPR013760">
    <property type="entry name" value="Topo_IIA-like_dom_sf"/>
</dbReference>
<dbReference type="PANTHER" id="PTHR45866">
    <property type="entry name" value="DNA GYRASE/TOPOISOMERASE SUBUNIT B"/>
    <property type="match status" value="1"/>
</dbReference>
<dbReference type="SUPFAM" id="SSF56719">
    <property type="entry name" value="Type II DNA topoisomerase"/>
    <property type="match status" value="1"/>
</dbReference>
<dbReference type="NCBIfam" id="TIGR01059">
    <property type="entry name" value="gyrB"/>
    <property type="match status" value="1"/>
</dbReference>
<feature type="binding site" evidence="10">
    <location>
        <position position="527"/>
    </location>
    <ligand>
        <name>Mg(2+)</name>
        <dbReference type="ChEBI" id="CHEBI:18420"/>
        <label>1</label>
        <note>catalytic</note>
    </ligand>
</feature>
<dbReference type="InterPro" id="IPR003594">
    <property type="entry name" value="HATPase_dom"/>
</dbReference>
<dbReference type="InterPro" id="IPR014721">
    <property type="entry name" value="Ribsml_uS5_D2-typ_fold_subgr"/>
</dbReference>
<comment type="function">
    <text evidence="10">A type II topoisomerase that negatively supercoils closed circular double-stranded (ds) DNA in an ATP-dependent manner to modulate DNA topology and maintain chromosomes in an underwound state. Negative supercoiling favors strand separation, and DNA replication, transcription, recombination and repair, all of which involve strand separation. Also able to catalyze the interconversion of other topological isomers of dsDNA rings, including catenanes and knotted rings. Type II topoisomerases break and join 2 DNA strands simultaneously in an ATP-dependent manner.</text>
</comment>
<evidence type="ECO:0000256" key="11">
    <source>
        <dbReference type="SAM" id="MobiDB-lite"/>
    </source>
</evidence>
<feature type="compositionally biased region" description="Acidic residues" evidence="11">
    <location>
        <begin position="612"/>
        <end position="629"/>
    </location>
</feature>
<evidence type="ECO:0000256" key="2">
    <source>
        <dbReference type="ARBA" id="ARBA00010708"/>
    </source>
</evidence>
<dbReference type="FunFam" id="3.30.230.10:FF:000005">
    <property type="entry name" value="DNA gyrase subunit B"/>
    <property type="match status" value="1"/>
</dbReference>
<sequence>MAKSKTKKQAATSNGYTAKDIYVLEGLEPVRKRPGMYIGTTGADGLHHLIWEVADNSIDEAMAGHAKTIEIELLPNDRVSVKDDGRGIPVEKHKQTGKSALETVMTTLHAGGKFGGESYKVSGGLHGVGVSVVNALSSYLRAEVCRDGVLWAQEYKRGKAQGAVKKVGKCAKTGTVIIFEPDTEIFAPPGTPQMPEFNWATIIDHLRRQAYLTKGLQIIIRDKREVTIAKDKTEVYPSHAFYFEGGIVSYVKYLNADEKPQHTTIFYVSHDVEVPSGKKILVEAAFQYVEDMRSQELSFANNIYTQEGGTHLTGFRTALTRSLNGYAKKNELFKKDDENLTGEDVREGLTAVISIKLPEPQFEGQTKAKLGTPDARTAVETVIGEALDEFLEKNPNEARQIIAKSLLAAKARLAAKAARETVLRKGALDGLMLPGKLADCTSKDPDQSELYIVEGDSAGGTAKQGRDRMFQAILPLRGKILNVEKSRLDKMLQSKEVRALIIALGAAIGEEYDESKLRYHRVMIMTDADVDGAHIRTLLLTLFYRYFPKLIEKGYLYIAQPPLYRLQAGKEVRYAYSDDERDRAINDIKQAKAERAKTRSQNKELRIKVTEGEQETDEEISEAEGEEVSQPEKVAGVSIQRYKGLGEMNATQLWETTMNPAKRIMQRVTIDNAEAADKVFDVLMGDEVAPRKKFIQSHAKAVKNLDI</sequence>
<accession>A0A9D6QTP3</accession>
<dbReference type="InterPro" id="IPR011557">
    <property type="entry name" value="GyrB"/>
</dbReference>
<comment type="cofactor">
    <cofactor evidence="10">
        <name>Mg(2+)</name>
        <dbReference type="ChEBI" id="CHEBI:18420"/>
    </cofactor>
    <cofactor evidence="10">
        <name>Mn(2+)</name>
        <dbReference type="ChEBI" id="CHEBI:29035"/>
    </cofactor>
    <cofactor evidence="10">
        <name>Ca(2+)</name>
        <dbReference type="ChEBI" id="CHEBI:29108"/>
    </cofactor>
    <text evidence="10">Binds two Mg(2+) per subunit. The magnesium ions form salt bridges with both the protein and the DNA. Can also accept other divalent metal cations, such as Mn(2+) or Ca(2+).</text>
</comment>
<dbReference type="InterPro" id="IPR018522">
    <property type="entry name" value="TopoIIA_CS"/>
</dbReference>
<dbReference type="GO" id="GO:0006265">
    <property type="term" value="P:DNA topological change"/>
    <property type="evidence" value="ECO:0007669"/>
    <property type="project" value="UniProtKB-UniRule"/>
</dbReference>
<keyword evidence="10" id="KW-0963">Cytoplasm</keyword>
<name>A0A9D6QTP3_9BACT</name>
<feature type="binding site" evidence="10">
    <location>
        <position position="527"/>
    </location>
    <ligand>
        <name>Mg(2+)</name>
        <dbReference type="ChEBI" id="CHEBI:18420"/>
        <label>2</label>
    </ligand>
</feature>
<dbReference type="FunFam" id="3.30.565.10:FF:000002">
    <property type="entry name" value="DNA gyrase subunit B"/>
    <property type="match status" value="1"/>
</dbReference>
<dbReference type="Proteomes" id="UP000808388">
    <property type="component" value="Unassembled WGS sequence"/>
</dbReference>